<dbReference type="AlphaFoldDB" id="A0A0R1WDI5"/>
<name>A0A0R1WDI5_9LACO</name>
<protein>
    <submittedName>
        <fullName evidence="3">Primosomal protein DnaI</fullName>
    </submittedName>
</protein>
<proteinExistence type="predicted"/>
<dbReference type="GO" id="GO:0005524">
    <property type="term" value="F:ATP binding"/>
    <property type="evidence" value="ECO:0007669"/>
    <property type="project" value="InterPro"/>
</dbReference>
<evidence type="ECO:0000313" key="3">
    <source>
        <dbReference type="EMBL" id="KRM15873.1"/>
    </source>
</evidence>
<dbReference type="NCBIfam" id="NF006505">
    <property type="entry name" value="PRK08939.1"/>
    <property type="match status" value="1"/>
</dbReference>
<dbReference type="InterPro" id="IPR013317">
    <property type="entry name" value="DnaA_dom"/>
</dbReference>
<dbReference type="EMBL" id="AZGE01000007">
    <property type="protein sequence ID" value="KRM15873.1"/>
    <property type="molecule type" value="Genomic_DNA"/>
</dbReference>
<dbReference type="Proteomes" id="UP000050973">
    <property type="component" value="Unassembled WGS sequence"/>
</dbReference>
<organism evidence="3 4">
    <name type="scientific">Limosilactobacillus oris DSM 4864</name>
    <dbReference type="NCBI Taxonomy" id="1423779"/>
    <lineage>
        <taxon>Bacteria</taxon>
        <taxon>Bacillati</taxon>
        <taxon>Bacillota</taxon>
        <taxon>Bacilli</taxon>
        <taxon>Lactobacillales</taxon>
        <taxon>Lactobacillaceae</taxon>
        <taxon>Limosilactobacillus</taxon>
    </lineage>
</organism>
<sequence length="316" mass="35954">MKAMKSLNETLQGLMKNQNVAASVDQLMKRVLADPDVQAFLQDNQERISREMVQSGQSKLYEFYHEKQLAKKGETTVAPGYSPQLVLNSGQIDVTYVPTQQLLEKERQRHIQRLVRSINMPKFIQNASLDNFYIDEQHQTATRMAALKAAINFTDHYSADHFIPGFYLYGNFGVGKTYLLGAIANELAKQKGVATTMLHFPSFAVEMRNSIKKNNTSEKLEAVKKAPVLMLDDIGADAMSKWVRDDVLGIILEYRMQEELPTFFSSNFSMDELEKNHLAIDTQGDHEPLKAQRIMERVKFLSRELPMTGDNLRSKG</sequence>
<dbReference type="SUPFAM" id="SSF52540">
    <property type="entry name" value="P-loop containing nucleoside triphosphate hydrolases"/>
    <property type="match status" value="1"/>
</dbReference>
<dbReference type="GO" id="GO:0006260">
    <property type="term" value="P:DNA replication"/>
    <property type="evidence" value="ECO:0007669"/>
    <property type="project" value="TreeGrafter"/>
</dbReference>
<dbReference type="InterPro" id="IPR027417">
    <property type="entry name" value="P-loop_NTPase"/>
</dbReference>
<feature type="domain" description="Chromosomal replication initiator protein DnaA ATPAse" evidence="1">
    <location>
        <begin position="143"/>
        <end position="238"/>
    </location>
</feature>
<dbReference type="InterPro" id="IPR009928">
    <property type="entry name" value="DnaI_N"/>
</dbReference>
<gene>
    <name evidence="3" type="ORF">FC49_GL001790</name>
</gene>
<reference evidence="3 4" key="1">
    <citation type="journal article" date="2015" name="Genome Announc.">
        <title>Expanding the biotechnology potential of lactobacilli through comparative genomics of 213 strains and associated genera.</title>
        <authorList>
            <person name="Sun Z."/>
            <person name="Harris H.M."/>
            <person name="McCann A."/>
            <person name="Guo C."/>
            <person name="Argimon S."/>
            <person name="Zhang W."/>
            <person name="Yang X."/>
            <person name="Jeffery I.B."/>
            <person name="Cooney J.C."/>
            <person name="Kagawa T.F."/>
            <person name="Liu W."/>
            <person name="Song Y."/>
            <person name="Salvetti E."/>
            <person name="Wrobel A."/>
            <person name="Rasinkangas P."/>
            <person name="Parkhill J."/>
            <person name="Rea M.C."/>
            <person name="O'Sullivan O."/>
            <person name="Ritari J."/>
            <person name="Douillard F.P."/>
            <person name="Paul Ross R."/>
            <person name="Yang R."/>
            <person name="Briner A.E."/>
            <person name="Felis G.E."/>
            <person name="de Vos W.M."/>
            <person name="Barrangou R."/>
            <person name="Klaenhammer T.R."/>
            <person name="Caufield P.W."/>
            <person name="Cui Y."/>
            <person name="Zhang H."/>
            <person name="O'Toole P.W."/>
        </authorList>
    </citation>
    <scope>NUCLEOTIDE SEQUENCE [LARGE SCALE GENOMIC DNA]</scope>
    <source>
        <strain evidence="3 4">DSM 4864</strain>
    </source>
</reference>
<dbReference type="Gene3D" id="3.40.50.300">
    <property type="entry name" value="P-loop containing nucleotide triphosphate hydrolases"/>
    <property type="match status" value="1"/>
</dbReference>
<dbReference type="Pfam" id="PF07319">
    <property type="entry name" value="DnaI_N"/>
    <property type="match status" value="1"/>
</dbReference>
<dbReference type="PATRIC" id="fig|1423779.3.peg.1854"/>
<evidence type="ECO:0000313" key="4">
    <source>
        <dbReference type="Proteomes" id="UP000050973"/>
    </source>
</evidence>
<evidence type="ECO:0000259" key="2">
    <source>
        <dbReference type="Pfam" id="PF07319"/>
    </source>
</evidence>
<dbReference type="PANTHER" id="PTHR30050:SF8">
    <property type="entry name" value="PRIMOSOMAL PROTEIN DNAI"/>
    <property type="match status" value="1"/>
</dbReference>
<comment type="caution">
    <text evidence="3">The sequence shown here is derived from an EMBL/GenBank/DDBJ whole genome shotgun (WGS) entry which is preliminary data.</text>
</comment>
<accession>A0A0R1WDI5</accession>
<dbReference type="CDD" id="cd00009">
    <property type="entry name" value="AAA"/>
    <property type="match status" value="1"/>
</dbReference>
<evidence type="ECO:0000259" key="1">
    <source>
        <dbReference type="Pfam" id="PF00308"/>
    </source>
</evidence>
<dbReference type="Pfam" id="PF00308">
    <property type="entry name" value="Bac_DnaA"/>
    <property type="match status" value="1"/>
</dbReference>
<dbReference type="PANTHER" id="PTHR30050">
    <property type="entry name" value="CHROMOSOMAL REPLICATION INITIATOR PROTEIN DNAA"/>
    <property type="match status" value="1"/>
</dbReference>
<feature type="domain" description="Primosomal DnaI N-terminal" evidence="2">
    <location>
        <begin position="4"/>
        <end position="96"/>
    </location>
</feature>